<evidence type="ECO:0000313" key="1">
    <source>
        <dbReference type="EMBL" id="CAE7230873.1"/>
    </source>
</evidence>
<proteinExistence type="predicted"/>
<organism evidence="1 2">
    <name type="scientific">Symbiodinium natans</name>
    <dbReference type="NCBI Taxonomy" id="878477"/>
    <lineage>
        <taxon>Eukaryota</taxon>
        <taxon>Sar</taxon>
        <taxon>Alveolata</taxon>
        <taxon>Dinophyceae</taxon>
        <taxon>Suessiales</taxon>
        <taxon>Symbiodiniaceae</taxon>
        <taxon>Symbiodinium</taxon>
    </lineage>
</organism>
<comment type="caution">
    <text evidence="1">The sequence shown here is derived from an EMBL/GenBank/DDBJ whole genome shotgun (WGS) entry which is preliminary data.</text>
</comment>
<dbReference type="Proteomes" id="UP000604046">
    <property type="component" value="Unassembled WGS sequence"/>
</dbReference>
<reference evidence="1" key="1">
    <citation type="submission" date="2021-02" db="EMBL/GenBank/DDBJ databases">
        <authorList>
            <person name="Dougan E. K."/>
            <person name="Rhodes N."/>
            <person name="Thang M."/>
            <person name="Chan C."/>
        </authorList>
    </citation>
    <scope>NUCLEOTIDE SEQUENCE</scope>
</reference>
<protein>
    <submittedName>
        <fullName evidence="1">Uncharacterized protein</fullName>
    </submittedName>
</protein>
<name>A0A812KP15_9DINO</name>
<feature type="non-terminal residue" evidence="1">
    <location>
        <position position="1"/>
    </location>
</feature>
<sequence>MVAEDPDRNVLMANLVCFHTLMQQRSRLGDAFLPGGRWALADLSFATEALASCLRPGQSWQEPTQALLSGIYSGCNLAGQALIEALAQDLSA</sequence>
<accession>A0A812KP15</accession>
<dbReference type="EMBL" id="CAJNDS010000733">
    <property type="protein sequence ID" value="CAE7230873.1"/>
    <property type="molecule type" value="Genomic_DNA"/>
</dbReference>
<keyword evidence="2" id="KW-1185">Reference proteome</keyword>
<evidence type="ECO:0000313" key="2">
    <source>
        <dbReference type="Proteomes" id="UP000604046"/>
    </source>
</evidence>
<dbReference type="AlphaFoldDB" id="A0A812KP15"/>
<gene>
    <name evidence="1" type="ORF">SNAT2548_LOCUS9419</name>
</gene>